<evidence type="ECO:0000313" key="2">
    <source>
        <dbReference type="EMBL" id="UOE27533.1"/>
    </source>
</evidence>
<keyword evidence="1" id="KW-1133">Transmembrane helix</keyword>
<name>A0ABY4AWH0_9MICO</name>
<evidence type="ECO:0000313" key="3">
    <source>
        <dbReference type="Proteomes" id="UP000831304"/>
    </source>
</evidence>
<dbReference type="RefSeq" id="WP_243570363.1">
    <property type="nucleotide sequence ID" value="NZ_BAAARD010000001.1"/>
</dbReference>
<evidence type="ECO:0000256" key="1">
    <source>
        <dbReference type="SAM" id="Phobius"/>
    </source>
</evidence>
<sequence>MIAGTSVLAVIIVEAVRNPVMLFWAIFVGVAYFGVLLSVLMLVGSIMIACRRLASIDRMPSIWLGVIGGLLGGPVVALAIWWPITFELPPIWFLSLITVSVGIAYWRYVTAYERAQQSYAELMPKGDPE</sequence>
<dbReference type="EMBL" id="CP094533">
    <property type="protein sequence ID" value="UOE27533.1"/>
    <property type="molecule type" value="Genomic_DNA"/>
</dbReference>
<feature type="transmembrane region" description="Helical" evidence="1">
    <location>
        <begin position="90"/>
        <end position="109"/>
    </location>
</feature>
<organism evidence="2 3">
    <name type="scientific">Agromyces soli</name>
    <dbReference type="NCBI Taxonomy" id="659012"/>
    <lineage>
        <taxon>Bacteria</taxon>
        <taxon>Bacillati</taxon>
        <taxon>Actinomycetota</taxon>
        <taxon>Actinomycetes</taxon>
        <taxon>Micrococcales</taxon>
        <taxon>Microbacteriaceae</taxon>
        <taxon>Agromyces</taxon>
    </lineage>
</organism>
<dbReference type="Proteomes" id="UP000831304">
    <property type="component" value="Chromosome"/>
</dbReference>
<feature type="transmembrane region" description="Helical" evidence="1">
    <location>
        <begin position="25"/>
        <end position="50"/>
    </location>
</feature>
<accession>A0ABY4AWH0</accession>
<gene>
    <name evidence="2" type="ORF">MTP13_07075</name>
</gene>
<feature type="transmembrane region" description="Helical" evidence="1">
    <location>
        <begin position="62"/>
        <end position="84"/>
    </location>
</feature>
<keyword evidence="1" id="KW-0812">Transmembrane</keyword>
<keyword evidence="1" id="KW-0472">Membrane</keyword>
<proteinExistence type="predicted"/>
<protein>
    <submittedName>
        <fullName evidence="2">Uncharacterized protein</fullName>
    </submittedName>
</protein>
<reference evidence="2 3" key="1">
    <citation type="submission" date="2022-03" db="EMBL/GenBank/DDBJ databases">
        <title>Agromyces sp. isolated from the gut of P. brevitarsis seulensis larvae.</title>
        <authorList>
            <person name="Won M."/>
            <person name="Kwon S.-W."/>
        </authorList>
    </citation>
    <scope>NUCLEOTIDE SEQUENCE [LARGE SCALE GENOMIC DNA]</scope>
    <source>
        <strain evidence="2 3">KACC 16215</strain>
    </source>
</reference>
<keyword evidence="3" id="KW-1185">Reference proteome</keyword>